<accession>A0A9P3UQQ4</accession>
<feature type="compositionally biased region" description="Low complexity" evidence="1">
    <location>
        <begin position="113"/>
        <end position="132"/>
    </location>
</feature>
<sequence length="290" mass="32168">MAPGRPVKVVKIKVPRHNAQRVGAKLNGEIKHLARTRNIRAEIYQPSPEVAQAAQSASEWNSLLITARAERGPQWDVGTQQFLVDKYSDLYYDPTPLLEAVKKQTDAENAEEQQQQQQDQQRQQPQQPSQLPHHSHQISRHHTPRSDREFQMQNMQHPMGPPGLESPIHHRQHHGPPPNYPYPSTPQNMNMNMHMNMRGPAPMSRPYQGGHPGAPFSPVSQGQFFGGDPTSPMRMNPMGGMGMMDHGGMGGHPMSGMSGMGMGGVGMPAMPMNLSQGVPGRGMEGRFPMH</sequence>
<feature type="compositionally biased region" description="Pro residues" evidence="1">
    <location>
        <begin position="175"/>
        <end position="184"/>
    </location>
</feature>
<evidence type="ECO:0000313" key="3">
    <source>
        <dbReference type="Proteomes" id="UP001063166"/>
    </source>
</evidence>
<keyword evidence="3" id="KW-1185">Reference proteome</keyword>
<proteinExistence type="predicted"/>
<dbReference type="AlphaFoldDB" id="A0A9P3UQQ4"/>
<gene>
    <name evidence="2" type="ORF">LshimejAT787_0803060</name>
</gene>
<feature type="region of interest" description="Disordered" evidence="1">
    <location>
        <begin position="104"/>
        <end position="189"/>
    </location>
</feature>
<protein>
    <submittedName>
        <fullName evidence="2">Uncharacterized protein</fullName>
    </submittedName>
</protein>
<dbReference type="OrthoDB" id="5550090at2759"/>
<evidence type="ECO:0000256" key="1">
    <source>
        <dbReference type="SAM" id="MobiDB-lite"/>
    </source>
</evidence>
<name>A0A9P3UQQ4_LYOSH</name>
<reference evidence="2" key="1">
    <citation type="submission" date="2022-07" db="EMBL/GenBank/DDBJ databases">
        <title>The genome of Lyophyllum shimeji provides insight into the initial evolution of ectomycorrhizal fungal genome.</title>
        <authorList>
            <person name="Kobayashi Y."/>
            <person name="Shibata T."/>
            <person name="Hirakawa H."/>
            <person name="Shigenobu S."/>
            <person name="Nishiyama T."/>
            <person name="Yamada A."/>
            <person name="Hasebe M."/>
            <person name="Kawaguchi M."/>
        </authorList>
    </citation>
    <scope>NUCLEOTIDE SEQUENCE</scope>
    <source>
        <strain evidence="2">AT787</strain>
    </source>
</reference>
<dbReference type="EMBL" id="BRPK01000008">
    <property type="protein sequence ID" value="GLB40435.1"/>
    <property type="molecule type" value="Genomic_DNA"/>
</dbReference>
<dbReference type="Proteomes" id="UP001063166">
    <property type="component" value="Unassembled WGS sequence"/>
</dbReference>
<comment type="caution">
    <text evidence="2">The sequence shown here is derived from an EMBL/GenBank/DDBJ whole genome shotgun (WGS) entry which is preliminary data.</text>
</comment>
<evidence type="ECO:0000313" key="2">
    <source>
        <dbReference type="EMBL" id="GLB40435.1"/>
    </source>
</evidence>
<organism evidence="2 3">
    <name type="scientific">Lyophyllum shimeji</name>
    <name type="common">Hon-shimeji</name>
    <name type="synonym">Tricholoma shimeji</name>
    <dbReference type="NCBI Taxonomy" id="47721"/>
    <lineage>
        <taxon>Eukaryota</taxon>
        <taxon>Fungi</taxon>
        <taxon>Dikarya</taxon>
        <taxon>Basidiomycota</taxon>
        <taxon>Agaricomycotina</taxon>
        <taxon>Agaricomycetes</taxon>
        <taxon>Agaricomycetidae</taxon>
        <taxon>Agaricales</taxon>
        <taxon>Tricholomatineae</taxon>
        <taxon>Lyophyllaceae</taxon>
        <taxon>Lyophyllum</taxon>
    </lineage>
</organism>
<feature type="compositionally biased region" description="Basic residues" evidence="1">
    <location>
        <begin position="133"/>
        <end position="143"/>
    </location>
</feature>